<protein>
    <submittedName>
        <fullName evidence="3">Cupin domain protein</fullName>
    </submittedName>
</protein>
<dbReference type="SUPFAM" id="SSF51182">
    <property type="entry name" value="RmlC-like cupins"/>
    <property type="match status" value="1"/>
</dbReference>
<sequence length="120" mass="13768">MDYVPFDDAETYEPDEGWMRASLAGSDAFTFEWFEKPPGHSSPMHDHENEQVCLCLEGELTLYTEDGESVTLRKHDSVHLDAWEPHRVENTGDERAVGLDVFAPGRGFDFWTDREDEGEE</sequence>
<gene>
    <name evidence="3" type="ORF">SAMN04488063_2789</name>
</gene>
<reference evidence="4" key="1">
    <citation type="submission" date="2016-10" db="EMBL/GenBank/DDBJ databases">
        <authorList>
            <person name="Varghese N."/>
            <person name="Submissions S."/>
        </authorList>
    </citation>
    <scope>NUCLEOTIDE SEQUENCE [LARGE SCALE GENOMIC DNA]</scope>
    <source>
        <strain evidence="4">CGMCC 1.7739</strain>
    </source>
</reference>
<dbReference type="PANTHER" id="PTHR35848">
    <property type="entry name" value="OXALATE-BINDING PROTEIN"/>
    <property type="match status" value="1"/>
</dbReference>
<dbReference type="Gene3D" id="2.60.120.10">
    <property type="entry name" value="Jelly Rolls"/>
    <property type="match status" value="1"/>
</dbReference>
<dbReference type="OrthoDB" id="114121at2157"/>
<dbReference type="STRING" id="553467.SAMN04488063_2789"/>
<dbReference type="InterPro" id="IPR051610">
    <property type="entry name" value="GPI/OXD"/>
</dbReference>
<evidence type="ECO:0000313" key="4">
    <source>
        <dbReference type="Proteomes" id="UP000198876"/>
    </source>
</evidence>
<evidence type="ECO:0000256" key="1">
    <source>
        <dbReference type="ARBA" id="ARBA00022723"/>
    </source>
</evidence>
<organism evidence="3 4">
    <name type="scientific">Halopelagius inordinatus</name>
    <dbReference type="NCBI Taxonomy" id="553467"/>
    <lineage>
        <taxon>Archaea</taxon>
        <taxon>Methanobacteriati</taxon>
        <taxon>Methanobacteriota</taxon>
        <taxon>Stenosarchaea group</taxon>
        <taxon>Halobacteria</taxon>
        <taxon>Halobacteriales</taxon>
        <taxon>Haloferacaceae</taxon>
    </lineage>
</organism>
<dbReference type="AlphaFoldDB" id="A0A1I2U9Q7"/>
<accession>A0A1I2U9Q7</accession>
<dbReference type="GO" id="GO:0046872">
    <property type="term" value="F:metal ion binding"/>
    <property type="evidence" value="ECO:0007669"/>
    <property type="project" value="UniProtKB-KW"/>
</dbReference>
<keyword evidence="4" id="KW-1185">Reference proteome</keyword>
<dbReference type="InterPro" id="IPR014710">
    <property type="entry name" value="RmlC-like_jellyroll"/>
</dbReference>
<dbReference type="Proteomes" id="UP000198876">
    <property type="component" value="Unassembled WGS sequence"/>
</dbReference>
<dbReference type="InterPro" id="IPR011051">
    <property type="entry name" value="RmlC_Cupin_sf"/>
</dbReference>
<evidence type="ECO:0000313" key="3">
    <source>
        <dbReference type="EMBL" id="SFG72397.1"/>
    </source>
</evidence>
<dbReference type="EMBL" id="FOOQ01000003">
    <property type="protein sequence ID" value="SFG72397.1"/>
    <property type="molecule type" value="Genomic_DNA"/>
</dbReference>
<proteinExistence type="predicted"/>
<evidence type="ECO:0000259" key="2">
    <source>
        <dbReference type="Pfam" id="PF07883"/>
    </source>
</evidence>
<keyword evidence="1" id="KW-0479">Metal-binding</keyword>
<name>A0A1I2U9Q7_9EURY</name>
<dbReference type="Pfam" id="PF07883">
    <property type="entry name" value="Cupin_2"/>
    <property type="match status" value="1"/>
</dbReference>
<feature type="domain" description="Cupin type-2" evidence="2">
    <location>
        <begin position="35"/>
        <end position="102"/>
    </location>
</feature>
<dbReference type="InterPro" id="IPR013096">
    <property type="entry name" value="Cupin_2"/>
</dbReference>
<dbReference type="RefSeq" id="WP_092893173.1">
    <property type="nucleotide sequence ID" value="NZ_FOOQ01000003.1"/>
</dbReference>